<evidence type="ECO:0000313" key="2">
    <source>
        <dbReference type="Proteomes" id="UP001596435"/>
    </source>
</evidence>
<comment type="caution">
    <text evidence="1">The sequence shown here is derived from an EMBL/GenBank/DDBJ whole genome shotgun (WGS) entry which is preliminary data.</text>
</comment>
<accession>A0ABW2G4Q9</accession>
<organism evidence="1 2">
    <name type="scientific">Kitasatospora paranensis</name>
    <dbReference type="NCBI Taxonomy" id="258053"/>
    <lineage>
        <taxon>Bacteria</taxon>
        <taxon>Bacillati</taxon>
        <taxon>Actinomycetota</taxon>
        <taxon>Actinomycetes</taxon>
        <taxon>Kitasatosporales</taxon>
        <taxon>Streptomycetaceae</taxon>
        <taxon>Kitasatospora</taxon>
    </lineage>
</organism>
<dbReference type="Proteomes" id="UP001596435">
    <property type="component" value="Unassembled WGS sequence"/>
</dbReference>
<protein>
    <submittedName>
        <fullName evidence="1">Uncharacterized protein</fullName>
    </submittedName>
</protein>
<proteinExistence type="predicted"/>
<sequence length="56" mass="6301">MNHNDVARRTAHTLPARSLNPRTLACDTEVPDRMAARALWRPLPGRDLIRVVEGGR</sequence>
<reference evidence="2" key="1">
    <citation type="journal article" date="2019" name="Int. J. Syst. Evol. Microbiol.">
        <title>The Global Catalogue of Microorganisms (GCM) 10K type strain sequencing project: providing services to taxonomists for standard genome sequencing and annotation.</title>
        <authorList>
            <consortium name="The Broad Institute Genomics Platform"/>
            <consortium name="The Broad Institute Genome Sequencing Center for Infectious Disease"/>
            <person name="Wu L."/>
            <person name="Ma J."/>
        </authorList>
    </citation>
    <scope>NUCLEOTIDE SEQUENCE [LARGE SCALE GENOMIC DNA]</scope>
    <source>
        <strain evidence="2">CGMCC 1.12859</strain>
    </source>
</reference>
<name>A0ABW2G4Q9_9ACTN</name>
<dbReference type="EMBL" id="JBHTAJ010000106">
    <property type="protein sequence ID" value="MFC7184519.1"/>
    <property type="molecule type" value="Genomic_DNA"/>
</dbReference>
<gene>
    <name evidence="1" type="ORF">ACFQMG_33710</name>
</gene>
<dbReference type="RefSeq" id="WP_157818803.1">
    <property type="nucleotide sequence ID" value="NZ_BAABKV010000001.1"/>
</dbReference>
<keyword evidence="2" id="KW-1185">Reference proteome</keyword>
<evidence type="ECO:0000313" key="1">
    <source>
        <dbReference type="EMBL" id="MFC7184519.1"/>
    </source>
</evidence>